<dbReference type="PANTHER" id="PTHR31449:SF3">
    <property type="entry name" value="UPF0598 PROTEIN C8ORF82"/>
    <property type="match status" value="1"/>
</dbReference>
<comment type="similarity">
    <text evidence="1">Belongs to the UPF0598 family.</text>
</comment>
<reference evidence="2 3" key="1">
    <citation type="submission" date="2023-04" db="EMBL/GenBank/DDBJ databases">
        <title>Genome of Basidiobolus ranarum AG-B5.</title>
        <authorList>
            <person name="Stajich J.E."/>
            <person name="Carter-House D."/>
            <person name="Gryganskyi A."/>
        </authorList>
    </citation>
    <scope>NUCLEOTIDE SEQUENCE [LARGE SCALE GENOMIC DNA]</scope>
    <source>
        <strain evidence="2 3">AG-B5</strain>
    </source>
</reference>
<comment type="caution">
    <text evidence="2">The sequence shown here is derived from an EMBL/GenBank/DDBJ whole genome shotgun (WGS) entry which is preliminary data.</text>
</comment>
<evidence type="ECO:0008006" key="4">
    <source>
        <dbReference type="Google" id="ProtNLM"/>
    </source>
</evidence>
<keyword evidence="3" id="KW-1185">Reference proteome</keyword>
<proteinExistence type="inferred from homology"/>
<dbReference type="Pfam" id="PF14956">
    <property type="entry name" value="DUF4505"/>
    <property type="match status" value="1"/>
</dbReference>
<evidence type="ECO:0000313" key="2">
    <source>
        <dbReference type="EMBL" id="KAK9761603.1"/>
    </source>
</evidence>
<evidence type="ECO:0000313" key="3">
    <source>
        <dbReference type="Proteomes" id="UP001479436"/>
    </source>
</evidence>
<dbReference type="InterPro" id="IPR028108">
    <property type="entry name" value="DUF4505"/>
</dbReference>
<dbReference type="Proteomes" id="UP001479436">
    <property type="component" value="Unassembled WGS sequence"/>
</dbReference>
<protein>
    <recommendedName>
        <fullName evidence="4">DUF4505 domain-containing protein</fullName>
    </recommendedName>
</protein>
<evidence type="ECO:0000256" key="1">
    <source>
        <dbReference type="ARBA" id="ARBA00006322"/>
    </source>
</evidence>
<name>A0ABR2WJB5_9FUNG</name>
<dbReference type="PANTHER" id="PTHR31449">
    <property type="entry name" value="UPF0598 PROTEIN C8ORF82"/>
    <property type="match status" value="1"/>
</dbReference>
<organism evidence="2 3">
    <name type="scientific">Basidiobolus ranarum</name>
    <dbReference type="NCBI Taxonomy" id="34480"/>
    <lineage>
        <taxon>Eukaryota</taxon>
        <taxon>Fungi</taxon>
        <taxon>Fungi incertae sedis</taxon>
        <taxon>Zoopagomycota</taxon>
        <taxon>Entomophthoromycotina</taxon>
        <taxon>Basidiobolomycetes</taxon>
        <taxon>Basidiobolales</taxon>
        <taxon>Basidiobolaceae</taxon>
        <taxon>Basidiobolus</taxon>
    </lineage>
</organism>
<sequence>MQRTLLMTPLVPFSVKKFIKLEAFHKINKSSYSTKDNIREYFYHIDVHGQLYLEDTKPKNFTTCFKDKRFLDFFFQRLRTNNTGRNDKYPYISPCGKEWNFIASEDAPIVFTDFAADEKHLIWAGDKQFLFAPDKIVVSNKTGRIYHPTPKALPGRHDYENIALLKSSLVLSKFAEHLDLEKHSFVWKGTTYPIELSDQF</sequence>
<accession>A0ABR2WJB5</accession>
<gene>
    <name evidence="2" type="ORF">K7432_013377</name>
</gene>
<dbReference type="EMBL" id="JASJQH010001311">
    <property type="protein sequence ID" value="KAK9761603.1"/>
    <property type="molecule type" value="Genomic_DNA"/>
</dbReference>